<accession>A0A061QWB1</accession>
<dbReference type="EMBL" id="GBEZ01024400">
    <property type="protein sequence ID" value="JAC62591.1"/>
    <property type="molecule type" value="Transcribed_RNA"/>
</dbReference>
<evidence type="ECO:0000313" key="1">
    <source>
        <dbReference type="EMBL" id="JAC62591.1"/>
    </source>
</evidence>
<organism evidence="1">
    <name type="scientific">Tetraselmis sp. GSL018</name>
    <dbReference type="NCBI Taxonomy" id="582737"/>
    <lineage>
        <taxon>Eukaryota</taxon>
        <taxon>Viridiplantae</taxon>
        <taxon>Chlorophyta</taxon>
        <taxon>core chlorophytes</taxon>
        <taxon>Chlorodendrophyceae</taxon>
        <taxon>Chlorodendrales</taxon>
        <taxon>Chlorodendraceae</taxon>
        <taxon>Tetraselmis</taxon>
    </lineage>
</organism>
<reference evidence="1" key="1">
    <citation type="submission" date="2014-05" db="EMBL/GenBank/DDBJ databases">
        <title>The transcriptome of the halophilic microalga Tetraselmis sp. GSL018 isolated from the Great Salt Lake, Utah.</title>
        <authorList>
            <person name="Jinkerson R.E."/>
            <person name="D'Adamo S."/>
            <person name="Posewitz M.C."/>
        </authorList>
    </citation>
    <scope>NUCLEOTIDE SEQUENCE</scope>
    <source>
        <strain evidence="1">GSL018</strain>
    </source>
</reference>
<feature type="non-terminal residue" evidence="1">
    <location>
        <position position="1"/>
    </location>
</feature>
<name>A0A061QWB1_9CHLO</name>
<gene>
    <name evidence="1" type="ORF">TSPGSL018_22945</name>
</gene>
<protein>
    <submittedName>
        <fullName evidence="1">Uncharacterized protein</fullName>
    </submittedName>
</protein>
<proteinExistence type="predicted"/>
<feature type="non-terminal residue" evidence="1">
    <location>
        <position position="64"/>
    </location>
</feature>
<dbReference type="AlphaFoldDB" id="A0A061QWB1"/>
<sequence length="64" mass="7102">FCPSLRCIPLVFGGNNVTLRTFAYLFHNYLLLSCRLKYGVHQRFWTVSVAAAVPNLAFGPGRAG</sequence>